<dbReference type="EMBL" id="LIHL02000009">
    <property type="protein sequence ID" value="KAF5460310.1"/>
    <property type="molecule type" value="Genomic_DNA"/>
</dbReference>
<protein>
    <submittedName>
        <fullName evidence="1">Uncharacterized protein</fullName>
    </submittedName>
</protein>
<reference evidence="1" key="1">
    <citation type="submission" date="2015-10" db="EMBL/GenBank/DDBJ databases">
        <authorList>
            <person name="Martinez-Garcia P.J."/>
            <person name="Crepeau M.W."/>
            <person name="Puiu D."/>
            <person name="Gonzalez-Ibeas D."/>
            <person name="Whalen J."/>
            <person name="Stevens K."/>
            <person name="Paul R."/>
            <person name="Butterfield T."/>
            <person name="Britton M."/>
            <person name="Reagan R."/>
            <person name="Chakraborty S."/>
            <person name="Walawage S.L."/>
            <person name="Vasquez-Gross H.A."/>
            <person name="Cardeno C."/>
            <person name="Famula R."/>
            <person name="Pratt K."/>
            <person name="Kuruganti S."/>
            <person name="Aradhya M.K."/>
            <person name="Leslie C.A."/>
            <person name="Dandekar A.M."/>
            <person name="Salzberg S.L."/>
            <person name="Wegrzyn J.L."/>
            <person name="Langley C.H."/>
            <person name="Neale D.B."/>
        </authorList>
    </citation>
    <scope>NUCLEOTIDE SEQUENCE</scope>
    <source>
        <tissue evidence="1">Leaves</tissue>
    </source>
</reference>
<evidence type="ECO:0000313" key="1">
    <source>
        <dbReference type="EMBL" id="KAF5460310.1"/>
    </source>
</evidence>
<name>A0A833U264_JUGRE</name>
<comment type="caution">
    <text evidence="1">The sequence shown here is derived from an EMBL/GenBank/DDBJ whole genome shotgun (WGS) entry which is preliminary data.</text>
</comment>
<gene>
    <name evidence="1" type="ORF">F2P56_020190</name>
</gene>
<proteinExistence type="predicted"/>
<dbReference type="Gramene" id="Jr09_07470_p2">
    <property type="protein sequence ID" value="cds.Jr09_07470_p2"/>
    <property type="gene ID" value="Jr09_07470"/>
</dbReference>
<dbReference type="AlphaFoldDB" id="A0A833U264"/>
<reference evidence="1" key="2">
    <citation type="submission" date="2020-03" db="EMBL/GenBank/DDBJ databases">
        <title>Walnut 2.0.</title>
        <authorList>
            <person name="Marrano A."/>
            <person name="Britton M."/>
            <person name="Zimin A.V."/>
            <person name="Zaini P.A."/>
            <person name="Workman R."/>
            <person name="Puiu D."/>
            <person name="Bianco L."/>
            <person name="Allen B.J."/>
            <person name="Troggio M."/>
            <person name="Leslie C.A."/>
            <person name="Timp W."/>
            <person name="Dendekar A."/>
            <person name="Salzberg S.L."/>
            <person name="Neale D.B."/>
        </authorList>
    </citation>
    <scope>NUCLEOTIDE SEQUENCE</scope>
    <source>
        <tissue evidence="1">Leaves</tissue>
    </source>
</reference>
<evidence type="ECO:0000313" key="2">
    <source>
        <dbReference type="Proteomes" id="UP000619265"/>
    </source>
</evidence>
<dbReference type="Proteomes" id="UP000619265">
    <property type="component" value="Unassembled WGS sequence"/>
</dbReference>
<organism evidence="1 2">
    <name type="scientific">Juglans regia</name>
    <name type="common">English walnut</name>
    <dbReference type="NCBI Taxonomy" id="51240"/>
    <lineage>
        <taxon>Eukaryota</taxon>
        <taxon>Viridiplantae</taxon>
        <taxon>Streptophyta</taxon>
        <taxon>Embryophyta</taxon>
        <taxon>Tracheophyta</taxon>
        <taxon>Spermatophyta</taxon>
        <taxon>Magnoliopsida</taxon>
        <taxon>eudicotyledons</taxon>
        <taxon>Gunneridae</taxon>
        <taxon>Pentapetalae</taxon>
        <taxon>rosids</taxon>
        <taxon>fabids</taxon>
        <taxon>Fagales</taxon>
        <taxon>Juglandaceae</taxon>
        <taxon>Juglans</taxon>
    </lineage>
</organism>
<accession>A0A833U264</accession>
<sequence>TERAQKQKWHFLNLCIRIPIRSLGSHSQPHLSLPGFLRVKSTLDNSLWPPPFCPTQPLPCGSHYLRFHSLVLFDHSQTLLFLETHFKLSSNACVLTHSSLFSWM</sequence>
<feature type="non-terminal residue" evidence="1">
    <location>
        <position position="1"/>
    </location>
</feature>